<accession>A0A381VZD3</accession>
<gene>
    <name evidence="1" type="ORF">METZ01_LOCUS97867</name>
</gene>
<evidence type="ECO:0000313" key="1">
    <source>
        <dbReference type="EMBL" id="SVA45013.1"/>
    </source>
</evidence>
<reference evidence="1" key="1">
    <citation type="submission" date="2018-05" db="EMBL/GenBank/DDBJ databases">
        <authorList>
            <person name="Lanie J.A."/>
            <person name="Ng W.-L."/>
            <person name="Kazmierczak K.M."/>
            <person name="Andrzejewski T.M."/>
            <person name="Davidsen T.M."/>
            <person name="Wayne K.J."/>
            <person name="Tettelin H."/>
            <person name="Glass J.I."/>
            <person name="Rusch D."/>
            <person name="Podicherti R."/>
            <person name="Tsui H.-C.T."/>
            <person name="Winkler M.E."/>
        </authorList>
    </citation>
    <scope>NUCLEOTIDE SEQUENCE</scope>
</reference>
<sequence length="58" mass="6608">MSYKKASLIASLRDENTNSNNKNSPLFTNYKQYLKSKLPEELIKNHPAGSGARVIRDR</sequence>
<protein>
    <submittedName>
        <fullName evidence="1">Uncharacterized protein</fullName>
    </submittedName>
</protein>
<dbReference type="AlphaFoldDB" id="A0A381VZD3"/>
<name>A0A381VZD3_9ZZZZ</name>
<proteinExistence type="predicted"/>
<dbReference type="EMBL" id="UINC01010087">
    <property type="protein sequence ID" value="SVA45013.1"/>
    <property type="molecule type" value="Genomic_DNA"/>
</dbReference>
<feature type="non-terminal residue" evidence="1">
    <location>
        <position position="58"/>
    </location>
</feature>
<organism evidence="1">
    <name type="scientific">marine metagenome</name>
    <dbReference type="NCBI Taxonomy" id="408172"/>
    <lineage>
        <taxon>unclassified sequences</taxon>
        <taxon>metagenomes</taxon>
        <taxon>ecological metagenomes</taxon>
    </lineage>
</organism>